<dbReference type="OrthoDB" id="249225at2"/>
<protein>
    <submittedName>
        <fullName evidence="2">Hydrolase 1, exosortase A system-associated</fullName>
    </submittedName>
</protein>
<proteinExistence type="predicted"/>
<reference evidence="3" key="1">
    <citation type="submission" date="2019-06" db="EMBL/GenBank/DDBJ databases">
        <title>The complete genome of Emcibacter congregatus ZYLT.</title>
        <authorList>
            <person name="Zhao Z."/>
        </authorList>
    </citation>
    <scope>NUCLEOTIDE SEQUENCE [LARGE SCALE GENOMIC DNA]</scope>
    <source>
        <strain evidence="3">MCCC 1A06723</strain>
    </source>
</reference>
<gene>
    <name evidence="2" type="ORF">FIV46_14515</name>
</gene>
<dbReference type="InterPro" id="IPR029058">
    <property type="entry name" value="AB_hydrolase_fold"/>
</dbReference>
<dbReference type="Pfam" id="PF12146">
    <property type="entry name" value="Hydrolase_4"/>
    <property type="match status" value="1"/>
</dbReference>
<dbReference type="EMBL" id="VFIY01000018">
    <property type="protein sequence ID" value="TPD57337.1"/>
    <property type="molecule type" value="Genomic_DNA"/>
</dbReference>
<feature type="domain" description="Serine aminopeptidase S33" evidence="1">
    <location>
        <begin position="50"/>
        <end position="151"/>
    </location>
</feature>
<keyword evidence="2" id="KW-0378">Hydrolase</keyword>
<accession>A0A501PBC0</accession>
<dbReference type="RefSeq" id="WP_139941652.1">
    <property type="nucleotide sequence ID" value="NZ_JBHSYP010000005.1"/>
</dbReference>
<name>A0A501PBC0_9PROT</name>
<dbReference type="Gene3D" id="3.40.50.1820">
    <property type="entry name" value="alpha/beta hydrolase"/>
    <property type="match status" value="1"/>
</dbReference>
<dbReference type="InterPro" id="IPR022742">
    <property type="entry name" value="Hydrolase_4"/>
</dbReference>
<dbReference type="Proteomes" id="UP000319148">
    <property type="component" value="Unassembled WGS sequence"/>
</dbReference>
<keyword evidence="3" id="KW-1185">Reference proteome</keyword>
<organism evidence="2 3">
    <name type="scientific">Emcibacter nanhaiensis</name>
    <dbReference type="NCBI Taxonomy" id="1505037"/>
    <lineage>
        <taxon>Bacteria</taxon>
        <taxon>Pseudomonadati</taxon>
        <taxon>Pseudomonadota</taxon>
        <taxon>Alphaproteobacteria</taxon>
        <taxon>Emcibacterales</taxon>
        <taxon>Emcibacteraceae</taxon>
        <taxon>Emcibacter</taxon>
    </lineage>
</organism>
<dbReference type="GO" id="GO:0016787">
    <property type="term" value="F:hydrolase activity"/>
    <property type="evidence" value="ECO:0007669"/>
    <property type="project" value="UniProtKB-KW"/>
</dbReference>
<comment type="caution">
    <text evidence="2">The sequence shown here is derived from an EMBL/GenBank/DDBJ whole genome shotgun (WGS) entry which is preliminary data.</text>
</comment>
<dbReference type="AlphaFoldDB" id="A0A501PBC0"/>
<evidence type="ECO:0000313" key="2">
    <source>
        <dbReference type="EMBL" id="TPD57337.1"/>
    </source>
</evidence>
<evidence type="ECO:0000313" key="3">
    <source>
        <dbReference type="Proteomes" id="UP000319148"/>
    </source>
</evidence>
<dbReference type="NCBIfam" id="TIGR03100">
    <property type="entry name" value="hydr1_PEP"/>
    <property type="match status" value="1"/>
</dbReference>
<dbReference type="SUPFAM" id="SSF53474">
    <property type="entry name" value="alpha/beta-Hydrolases"/>
    <property type="match status" value="1"/>
</dbReference>
<dbReference type="InterPro" id="IPR017531">
    <property type="entry name" value="Hydrolase-1_PEP"/>
</dbReference>
<sequence length="297" mass="32574">MTDSFNEEAFAFDIHKETVTGIIHHAAPAKSDTGLLIVVGGPQYRIGAHRQYVHLARHSARRGVPAMRFDYRGIGDSSGDYPGFQRVSEDIHRAVDEFLAREPAINNVVIWGLCEGASACLLGAQTHPAVSGLGLANPWVRSEAGLARAYVKHYYTDRLKDPEFWKKLFSGKMNITGALGGLLSNIKKALGGRFPAPAEDTPSTPAAEIADENFPDRMLAGLQGFNGRVLLVQCDNDLVAREFDDLVKGSRDWQAALKNRDFARVDIPESDHTFSSEVWRQAVADATLDWLLNKGAS</sequence>
<evidence type="ECO:0000259" key="1">
    <source>
        <dbReference type="Pfam" id="PF12146"/>
    </source>
</evidence>